<dbReference type="PANTHER" id="PTHR30126:SF64">
    <property type="entry name" value="HTH-TYPE TRANSCRIPTIONAL REGULATOR CITR"/>
    <property type="match status" value="1"/>
</dbReference>
<dbReference type="PRINTS" id="PR00039">
    <property type="entry name" value="HTHLYSR"/>
</dbReference>
<dbReference type="Proteomes" id="UP000823863">
    <property type="component" value="Unassembled WGS sequence"/>
</dbReference>
<gene>
    <name evidence="6" type="ORF">H9931_11555</name>
</gene>
<evidence type="ECO:0000313" key="6">
    <source>
        <dbReference type="EMBL" id="HJC67330.1"/>
    </source>
</evidence>
<dbReference type="InterPro" id="IPR005119">
    <property type="entry name" value="LysR_subst-bd"/>
</dbReference>
<proteinExistence type="inferred from homology"/>
<keyword evidence="4" id="KW-0804">Transcription</keyword>
<dbReference type="Gene3D" id="1.10.10.10">
    <property type="entry name" value="Winged helix-like DNA-binding domain superfamily/Winged helix DNA-binding domain"/>
    <property type="match status" value="1"/>
</dbReference>
<dbReference type="FunFam" id="1.10.10.10:FF:000001">
    <property type="entry name" value="LysR family transcriptional regulator"/>
    <property type="match status" value="1"/>
</dbReference>
<comment type="caution">
    <text evidence="6">The sequence shown here is derived from an EMBL/GenBank/DDBJ whole genome shotgun (WGS) entry which is preliminary data.</text>
</comment>
<dbReference type="PROSITE" id="PS50931">
    <property type="entry name" value="HTH_LYSR"/>
    <property type="match status" value="1"/>
</dbReference>
<dbReference type="GO" id="GO:0003700">
    <property type="term" value="F:DNA-binding transcription factor activity"/>
    <property type="evidence" value="ECO:0007669"/>
    <property type="project" value="InterPro"/>
</dbReference>
<organism evidence="6 7">
    <name type="scientific">Candidatus Enterocloster excrementigallinarum</name>
    <dbReference type="NCBI Taxonomy" id="2838558"/>
    <lineage>
        <taxon>Bacteria</taxon>
        <taxon>Bacillati</taxon>
        <taxon>Bacillota</taxon>
        <taxon>Clostridia</taxon>
        <taxon>Lachnospirales</taxon>
        <taxon>Lachnospiraceae</taxon>
        <taxon>Enterocloster</taxon>
    </lineage>
</organism>
<sequence length="300" mass="34046">MNINYEYYKVFYYVSQQGSLTGAARELCISQPAVSQALRQLEGEVGVKLFSRTSRGVQLTREGEVLYRYVRAGVESLMEGERMVEQMRDKDTGEVRIGASDMTLQFFLLPFLEKFHQQYPGIKVNVTNAPTPETIDSLRRGKIDFGVVSTPFRSQGEIQSVPVKEIRNVFIAGTRFEYLKGRKLDYSVLRKVPCIFLESNTSTRSFMDQFLRQQGIQVKPEFELAISDMVVQFAKRNMGVGCVVEGFAREALERGEVFELNFDHPMPKRQICVVTAEKAVISLAGRSLLEMVMGEEKTDA</sequence>
<dbReference type="InterPro" id="IPR036388">
    <property type="entry name" value="WH-like_DNA-bd_sf"/>
</dbReference>
<dbReference type="InterPro" id="IPR036390">
    <property type="entry name" value="WH_DNA-bd_sf"/>
</dbReference>
<dbReference type="SUPFAM" id="SSF53850">
    <property type="entry name" value="Periplasmic binding protein-like II"/>
    <property type="match status" value="1"/>
</dbReference>
<keyword evidence="2" id="KW-0805">Transcription regulation</keyword>
<evidence type="ECO:0000256" key="1">
    <source>
        <dbReference type="ARBA" id="ARBA00009437"/>
    </source>
</evidence>
<protein>
    <submittedName>
        <fullName evidence="6">LysR family transcriptional regulator</fullName>
    </submittedName>
</protein>
<keyword evidence="3" id="KW-0238">DNA-binding</keyword>
<accession>A0A9D2TEE8</accession>
<evidence type="ECO:0000256" key="2">
    <source>
        <dbReference type="ARBA" id="ARBA00023015"/>
    </source>
</evidence>
<dbReference type="EMBL" id="DWWB01000065">
    <property type="protein sequence ID" value="HJC67330.1"/>
    <property type="molecule type" value="Genomic_DNA"/>
</dbReference>
<dbReference type="Pfam" id="PF03466">
    <property type="entry name" value="LysR_substrate"/>
    <property type="match status" value="1"/>
</dbReference>
<dbReference type="InterPro" id="IPR000847">
    <property type="entry name" value="LysR_HTH_N"/>
</dbReference>
<evidence type="ECO:0000256" key="3">
    <source>
        <dbReference type="ARBA" id="ARBA00023125"/>
    </source>
</evidence>
<dbReference type="AlphaFoldDB" id="A0A9D2TEE8"/>
<evidence type="ECO:0000259" key="5">
    <source>
        <dbReference type="PROSITE" id="PS50931"/>
    </source>
</evidence>
<dbReference type="SUPFAM" id="SSF46785">
    <property type="entry name" value="Winged helix' DNA-binding domain"/>
    <property type="match status" value="1"/>
</dbReference>
<reference evidence="6" key="1">
    <citation type="journal article" date="2021" name="PeerJ">
        <title>Extensive microbial diversity within the chicken gut microbiome revealed by metagenomics and culture.</title>
        <authorList>
            <person name="Gilroy R."/>
            <person name="Ravi A."/>
            <person name="Getino M."/>
            <person name="Pursley I."/>
            <person name="Horton D.L."/>
            <person name="Alikhan N.F."/>
            <person name="Baker D."/>
            <person name="Gharbi K."/>
            <person name="Hall N."/>
            <person name="Watson M."/>
            <person name="Adriaenssens E.M."/>
            <person name="Foster-Nyarko E."/>
            <person name="Jarju S."/>
            <person name="Secka A."/>
            <person name="Antonio M."/>
            <person name="Oren A."/>
            <person name="Chaudhuri R.R."/>
            <person name="La Ragione R."/>
            <person name="Hildebrand F."/>
            <person name="Pallen M.J."/>
        </authorList>
    </citation>
    <scope>NUCLEOTIDE SEQUENCE</scope>
    <source>
        <strain evidence="6">CHK198-12963</strain>
    </source>
</reference>
<evidence type="ECO:0000313" key="7">
    <source>
        <dbReference type="Proteomes" id="UP000823863"/>
    </source>
</evidence>
<dbReference type="GO" id="GO:0000976">
    <property type="term" value="F:transcription cis-regulatory region binding"/>
    <property type="evidence" value="ECO:0007669"/>
    <property type="project" value="TreeGrafter"/>
</dbReference>
<dbReference type="Gene3D" id="3.40.190.290">
    <property type="match status" value="1"/>
</dbReference>
<feature type="domain" description="HTH lysR-type" evidence="5">
    <location>
        <begin position="9"/>
        <end position="60"/>
    </location>
</feature>
<dbReference type="CDD" id="cd05466">
    <property type="entry name" value="PBP2_LTTR_substrate"/>
    <property type="match status" value="1"/>
</dbReference>
<dbReference type="PANTHER" id="PTHR30126">
    <property type="entry name" value="HTH-TYPE TRANSCRIPTIONAL REGULATOR"/>
    <property type="match status" value="1"/>
</dbReference>
<evidence type="ECO:0000256" key="4">
    <source>
        <dbReference type="ARBA" id="ARBA00023163"/>
    </source>
</evidence>
<dbReference type="Pfam" id="PF00126">
    <property type="entry name" value="HTH_1"/>
    <property type="match status" value="1"/>
</dbReference>
<reference evidence="6" key="2">
    <citation type="submission" date="2021-04" db="EMBL/GenBank/DDBJ databases">
        <authorList>
            <person name="Gilroy R."/>
        </authorList>
    </citation>
    <scope>NUCLEOTIDE SEQUENCE</scope>
    <source>
        <strain evidence="6">CHK198-12963</strain>
    </source>
</reference>
<comment type="similarity">
    <text evidence="1">Belongs to the LysR transcriptional regulatory family.</text>
</comment>
<name>A0A9D2TEE8_9FIRM</name>